<evidence type="ECO:0000259" key="4">
    <source>
        <dbReference type="Pfam" id="PF00326"/>
    </source>
</evidence>
<comment type="caution">
    <text evidence="5">The sequence shown here is derived from an EMBL/GenBank/DDBJ whole genome shotgun (WGS) entry which is preliminary data.</text>
</comment>
<dbReference type="AlphaFoldDB" id="A0A1Y2HFE9"/>
<evidence type="ECO:0000256" key="2">
    <source>
        <dbReference type="ARBA" id="ARBA00022801"/>
    </source>
</evidence>
<evidence type="ECO:0000256" key="1">
    <source>
        <dbReference type="ARBA" id="ARBA00010040"/>
    </source>
</evidence>
<feature type="domain" description="Peptidase S9 prolyl oligopeptidase catalytic" evidence="4">
    <location>
        <begin position="446"/>
        <end position="653"/>
    </location>
</feature>
<evidence type="ECO:0000313" key="5">
    <source>
        <dbReference type="EMBL" id="ORZ33308.1"/>
    </source>
</evidence>
<dbReference type="Proteomes" id="UP000193411">
    <property type="component" value="Unassembled WGS sequence"/>
</dbReference>
<evidence type="ECO:0000256" key="3">
    <source>
        <dbReference type="ARBA" id="ARBA00032829"/>
    </source>
</evidence>
<dbReference type="STRING" id="765915.A0A1Y2HFE9"/>
<dbReference type="InterPro" id="IPR029058">
    <property type="entry name" value="AB_hydrolase_fold"/>
</dbReference>
<dbReference type="EMBL" id="MCFL01000037">
    <property type="protein sequence ID" value="ORZ33308.1"/>
    <property type="molecule type" value="Genomic_DNA"/>
</dbReference>
<proteinExistence type="inferred from homology"/>
<dbReference type="SUPFAM" id="SSF69304">
    <property type="entry name" value="Tricorn protease N-terminal domain"/>
    <property type="match status" value="1"/>
</dbReference>
<reference evidence="5 6" key="1">
    <citation type="submission" date="2016-07" db="EMBL/GenBank/DDBJ databases">
        <title>Pervasive Adenine N6-methylation of Active Genes in Fungi.</title>
        <authorList>
            <consortium name="DOE Joint Genome Institute"/>
            <person name="Mondo S.J."/>
            <person name="Dannebaum R.O."/>
            <person name="Kuo R.C."/>
            <person name="Labutti K."/>
            <person name="Haridas S."/>
            <person name="Kuo A."/>
            <person name="Salamov A."/>
            <person name="Ahrendt S.R."/>
            <person name="Lipzen A."/>
            <person name="Sullivan W."/>
            <person name="Andreopoulos W.B."/>
            <person name="Clum A."/>
            <person name="Lindquist E."/>
            <person name="Daum C."/>
            <person name="Ramamoorthy G.K."/>
            <person name="Gryganskyi A."/>
            <person name="Culley D."/>
            <person name="Magnuson J.K."/>
            <person name="James T.Y."/>
            <person name="O'Malley M.A."/>
            <person name="Stajich J.E."/>
            <person name="Spatafora J.W."/>
            <person name="Visel A."/>
            <person name="Grigoriev I.V."/>
        </authorList>
    </citation>
    <scope>NUCLEOTIDE SEQUENCE [LARGE SCALE GENOMIC DNA]</scope>
    <source>
        <strain evidence="5 6">PL171</strain>
    </source>
</reference>
<evidence type="ECO:0000313" key="6">
    <source>
        <dbReference type="Proteomes" id="UP000193411"/>
    </source>
</evidence>
<dbReference type="OrthoDB" id="416344at2759"/>
<dbReference type="Pfam" id="PF00326">
    <property type="entry name" value="Peptidase_S9"/>
    <property type="match status" value="1"/>
</dbReference>
<accession>A0A1Y2HFE9</accession>
<keyword evidence="6" id="KW-1185">Reference proteome</keyword>
<dbReference type="PANTHER" id="PTHR42776:SF27">
    <property type="entry name" value="DIPEPTIDYL PEPTIDASE FAMILY MEMBER 6"/>
    <property type="match status" value="1"/>
</dbReference>
<dbReference type="GO" id="GO:0004252">
    <property type="term" value="F:serine-type endopeptidase activity"/>
    <property type="evidence" value="ECO:0007669"/>
    <property type="project" value="TreeGrafter"/>
</dbReference>
<dbReference type="SUPFAM" id="SSF53474">
    <property type="entry name" value="alpha/beta-Hydrolases"/>
    <property type="match status" value="1"/>
</dbReference>
<dbReference type="Gene3D" id="3.40.50.1820">
    <property type="entry name" value="alpha/beta hydrolase"/>
    <property type="match status" value="1"/>
</dbReference>
<protein>
    <recommendedName>
        <fullName evidence="3">Dipeptidyl-peptidase V</fullName>
    </recommendedName>
</protein>
<comment type="similarity">
    <text evidence="1">Belongs to the peptidase S9C family.</text>
</comment>
<dbReference type="PANTHER" id="PTHR42776">
    <property type="entry name" value="SERINE PEPTIDASE S9 FAMILY MEMBER"/>
    <property type="match status" value="1"/>
</dbReference>
<dbReference type="GO" id="GO:0006508">
    <property type="term" value="P:proteolysis"/>
    <property type="evidence" value="ECO:0007669"/>
    <property type="project" value="InterPro"/>
</dbReference>
<organism evidence="5 6">
    <name type="scientific">Catenaria anguillulae PL171</name>
    <dbReference type="NCBI Taxonomy" id="765915"/>
    <lineage>
        <taxon>Eukaryota</taxon>
        <taxon>Fungi</taxon>
        <taxon>Fungi incertae sedis</taxon>
        <taxon>Blastocladiomycota</taxon>
        <taxon>Blastocladiomycetes</taxon>
        <taxon>Blastocladiales</taxon>
        <taxon>Catenariaceae</taxon>
        <taxon>Catenaria</taxon>
    </lineage>
</organism>
<name>A0A1Y2HFE9_9FUNG</name>
<keyword evidence="2 5" id="KW-0378">Hydrolase</keyword>
<dbReference type="InterPro" id="IPR001375">
    <property type="entry name" value="Peptidase_S9_cat"/>
</dbReference>
<dbReference type="InterPro" id="IPR011042">
    <property type="entry name" value="6-blade_b-propeller_TolB-like"/>
</dbReference>
<gene>
    <name evidence="5" type="ORF">BCR44DRAFT_1501418</name>
</gene>
<dbReference type="Gene3D" id="2.120.10.30">
    <property type="entry name" value="TolB, C-terminal domain"/>
    <property type="match status" value="1"/>
</dbReference>
<sequence length="685" mass="76943">MGNQYPSQASSTTDDRVIPVADFFTNPDRAVPKLSVDGKWLSYLAPADNEAKNLQVFIQPLSQFRLRNDNGIKQITHHATRDIRTYKWTLDSSTIVFLQDKDGDEVYHMYSVDVETGMETDLTPFDGVSVGMFSINQTWFIESKSDPRTGIIALNKQDRRRFDVYTIDLQTGALELHTTMPDRYEDAVVDANLQVRAVSKIETDGSLSVAVRDMSLLEDDHPQSWTTVMTSTSLDNVVPIAWTPEDRLLLRSSVGREVVAVVELDPVTKTETVLLEGETDAVVVKVHPSKNTAQIGCCTTGRDQWVAIDPSLKLHMDRINAYLEEQDADMELIAFENIDDSVWSLKVIRGDKPPAYVLYHLDPRKTGPTTVDADTDVAHFEYLFSANSKVASYKLGRMESINYIARDGLKLQAYLTYPPDFDANSTYPLVLLPHGGPWTRDYYGYSAWTQWLASRNYLVLQPNYRGSTGFTKTVLSSGFKQFGKAMQTDLLDAVDYVTNVLKIVDREHVAIFGGSYGGYCALVGVTLTPEYFTCAIDIVGMSNLKTSLNNNPPHWDSFMAMFHARMGHPEHDSEMLEEVSPLNHAHKIVRPLMIAQGRKDPRVPEQESEQIVEAIARNGRNVYYVLYPDEGHGFSRPVNRIDHWQKAELFLSKFMGPKVRVQSGLSLTENVEGASAQVRIVGDIA</sequence>